<dbReference type="GO" id="GO:0016787">
    <property type="term" value="F:hydrolase activity"/>
    <property type="evidence" value="ECO:0007669"/>
    <property type="project" value="UniProtKB-KW"/>
</dbReference>
<protein>
    <submittedName>
        <fullName evidence="2">Putative amidohydrolase YtcJ</fullName>
    </submittedName>
</protein>
<dbReference type="SUPFAM" id="SSF51556">
    <property type="entry name" value="Metallo-dependent hydrolases"/>
    <property type="match status" value="1"/>
</dbReference>
<dbReference type="PANTHER" id="PTHR22642:SF2">
    <property type="entry name" value="PROTEIN LONG AFTER FAR-RED 3"/>
    <property type="match status" value="1"/>
</dbReference>
<feature type="domain" description="Amidohydrolase 3" evidence="1">
    <location>
        <begin position="45"/>
        <end position="460"/>
    </location>
</feature>
<accession>A0A7Z0ISZ0</accession>
<dbReference type="RefSeq" id="WP_179658626.1">
    <property type="nucleotide sequence ID" value="NZ_JACBZR010000001.1"/>
</dbReference>
<evidence type="ECO:0000313" key="2">
    <source>
        <dbReference type="EMBL" id="NYI78277.1"/>
    </source>
</evidence>
<reference evidence="2 3" key="1">
    <citation type="submission" date="2020-07" db="EMBL/GenBank/DDBJ databases">
        <title>Sequencing the genomes of 1000 actinobacteria strains.</title>
        <authorList>
            <person name="Klenk H.-P."/>
        </authorList>
    </citation>
    <scope>NUCLEOTIDE SEQUENCE [LARGE SCALE GENOMIC DNA]</scope>
    <source>
        <strain evidence="2 3">DSM 26487</strain>
    </source>
</reference>
<proteinExistence type="predicted"/>
<dbReference type="Gene3D" id="3.20.20.140">
    <property type="entry name" value="Metal-dependent hydrolases"/>
    <property type="match status" value="1"/>
</dbReference>
<dbReference type="EMBL" id="JACBZR010000001">
    <property type="protein sequence ID" value="NYI78277.1"/>
    <property type="molecule type" value="Genomic_DNA"/>
</dbReference>
<gene>
    <name evidence="2" type="ORF">BJ988_002925</name>
</gene>
<dbReference type="Gene3D" id="3.10.310.70">
    <property type="match status" value="1"/>
</dbReference>
<comment type="caution">
    <text evidence="2">The sequence shown here is derived from an EMBL/GenBank/DDBJ whole genome shotgun (WGS) entry which is preliminary data.</text>
</comment>
<dbReference type="Proteomes" id="UP000564496">
    <property type="component" value="Unassembled WGS sequence"/>
</dbReference>
<dbReference type="Pfam" id="PF07969">
    <property type="entry name" value="Amidohydro_3"/>
    <property type="match status" value="1"/>
</dbReference>
<organism evidence="2 3">
    <name type="scientific">Nocardioides panzhihuensis</name>
    <dbReference type="NCBI Taxonomy" id="860243"/>
    <lineage>
        <taxon>Bacteria</taxon>
        <taxon>Bacillati</taxon>
        <taxon>Actinomycetota</taxon>
        <taxon>Actinomycetes</taxon>
        <taxon>Propionibacteriales</taxon>
        <taxon>Nocardioidaceae</taxon>
        <taxon>Nocardioides</taxon>
    </lineage>
</organism>
<sequence>MTPLVIADVEVDGRRCDVHLAHGRVTGLQPPQIHRKSIAQVVGGDGGALLPGLHDHHIHLFALARAAESVDCSPAAAHDTSGLVYALRRAPAQAGWVRGVGYHESISGPLDRHTLDRIRSDVPVRVQHRSGALWMLNSAALDRVQHVLDDTADVERDGDGNPTGRLWRYDDRLRPALPHSPPDLAATARRLASYGITGLTDATPDLDPAAVDLLAVAADSGAVPQRLTLLGAPTGAALPAGLTGGPRKLLLRDHDLPDFDDLAAEIAHSHRAGRPVAVHCVTRESLVLTVVALEEVGALAGDRVEHAAVVPDGLGAGLARLGVAVVTQPDFLRTRGEDYLRDVDPADLPHLYPYAGLLSDGVRVACSSDAPYGDPDPWRVIRSATSRATSLGRTVGAAERVSAATALAGYLSPADDPGGAPRRIAPGLPADLVLLDRPLATALADPTRDHVRAVWIAGEPAA</sequence>
<evidence type="ECO:0000259" key="1">
    <source>
        <dbReference type="Pfam" id="PF07969"/>
    </source>
</evidence>
<evidence type="ECO:0000313" key="3">
    <source>
        <dbReference type="Proteomes" id="UP000564496"/>
    </source>
</evidence>
<dbReference type="InterPro" id="IPR032466">
    <property type="entry name" value="Metal_Hydrolase"/>
</dbReference>
<keyword evidence="3" id="KW-1185">Reference proteome</keyword>
<keyword evidence="2" id="KW-0378">Hydrolase</keyword>
<name>A0A7Z0ISZ0_9ACTN</name>
<dbReference type="PANTHER" id="PTHR22642">
    <property type="entry name" value="IMIDAZOLONEPROPIONASE"/>
    <property type="match status" value="1"/>
</dbReference>
<dbReference type="AlphaFoldDB" id="A0A7Z0ISZ0"/>
<dbReference type="InterPro" id="IPR013108">
    <property type="entry name" value="Amidohydro_3"/>
</dbReference>